<organism evidence="3 4">
    <name type="scientific">Treponema saccharophilum DSM 2985</name>
    <dbReference type="NCBI Taxonomy" id="907348"/>
    <lineage>
        <taxon>Bacteria</taxon>
        <taxon>Pseudomonadati</taxon>
        <taxon>Spirochaetota</taxon>
        <taxon>Spirochaetia</taxon>
        <taxon>Spirochaetales</taxon>
        <taxon>Treponemataceae</taxon>
        <taxon>Treponema</taxon>
    </lineage>
</organism>
<keyword evidence="2" id="KW-0472">Membrane</keyword>
<protein>
    <submittedName>
        <fullName evidence="3">Uncharacterized protein</fullName>
    </submittedName>
</protein>
<accession>H7EII6</accession>
<name>H7EII6_9SPIR</name>
<dbReference type="STRING" id="907348.TresaDRAFT_1917"/>
<evidence type="ECO:0000313" key="4">
    <source>
        <dbReference type="Proteomes" id="UP000003571"/>
    </source>
</evidence>
<keyword evidence="2" id="KW-1133">Transmembrane helix</keyword>
<evidence type="ECO:0000313" key="3">
    <source>
        <dbReference type="EMBL" id="EIC02637.1"/>
    </source>
</evidence>
<dbReference type="AlphaFoldDB" id="H7EII6"/>
<evidence type="ECO:0000256" key="1">
    <source>
        <dbReference type="SAM" id="MobiDB-lite"/>
    </source>
</evidence>
<evidence type="ECO:0000256" key="2">
    <source>
        <dbReference type="SAM" id="Phobius"/>
    </source>
</evidence>
<gene>
    <name evidence="3" type="ORF">TresaDRAFT_1917</name>
</gene>
<dbReference type="Proteomes" id="UP000003571">
    <property type="component" value="Unassembled WGS sequence"/>
</dbReference>
<keyword evidence="4" id="KW-1185">Reference proteome</keyword>
<dbReference type="EMBL" id="AGRW01000036">
    <property type="protein sequence ID" value="EIC02637.1"/>
    <property type="molecule type" value="Genomic_DNA"/>
</dbReference>
<reference evidence="3 4" key="1">
    <citation type="submission" date="2011-09" db="EMBL/GenBank/DDBJ databases">
        <title>The draft genome of Treponema saccharophilum DSM 2985.</title>
        <authorList>
            <consortium name="US DOE Joint Genome Institute (JGI-PGF)"/>
            <person name="Lucas S."/>
            <person name="Copeland A."/>
            <person name="Lapidus A."/>
            <person name="Glavina del Rio T."/>
            <person name="Dalin E."/>
            <person name="Tice H."/>
            <person name="Bruce D."/>
            <person name="Goodwin L."/>
            <person name="Pitluck S."/>
            <person name="Peters L."/>
            <person name="Kyrpides N."/>
            <person name="Mavromatis K."/>
            <person name="Ivanova N."/>
            <person name="Markowitz V."/>
            <person name="Cheng J.-F."/>
            <person name="Hugenholtz P."/>
            <person name="Woyke T."/>
            <person name="Wu D."/>
            <person name="Gronow S."/>
            <person name="Wellnitz S."/>
            <person name="Brambilla E."/>
            <person name="Klenk H.-P."/>
            <person name="Eisen J.A."/>
        </authorList>
    </citation>
    <scope>NUCLEOTIDE SEQUENCE [LARGE SCALE GENOMIC DNA]</scope>
    <source>
        <strain evidence="3 4">DSM 2985</strain>
    </source>
</reference>
<comment type="caution">
    <text evidence="3">The sequence shown here is derived from an EMBL/GenBank/DDBJ whole genome shotgun (WGS) entry which is preliminary data.</text>
</comment>
<feature type="transmembrane region" description="Helical" evidence="2">
    <location>
        <begin position="14"/>
        <end position="34"/>
    </location>
</feature>
<sequence length="65" mass="7129">MIPLIKGVLTEPKVIITTVIIFLYIDIVAKIVRYRKKKKQIKKRPTVVSAPAPAAPAAESEEGGE</sequence>
<proteinExistence type="predicted"/>
<keyword evidence="2" id="KW-0812">Transmembrane</keyword>
<feature type="compositionally biased region" description="Low complexity" evidence="1">
    <location>
        <begin position="46"/>
        <end position="58"/>
    </location>
</feature>
<feature type="region of interest" description="Disordered" evidence="1">
    <location>
        <begin position="45"/>
        <end position="65"/>
    </location>
</feature>